<dbReference type="AlphaFoldDB" id="A0A538STX3"/>
<dbReference type="SMART" id="SM00448">
    <property type="entry name" value="REC"/>
    <property type="match status" value="1"/>
</dbReference>
<dbReference type="InterPro" id="IPR011006">
    <property type="entry name" value="CheY-like_superfamily"/>
</dbReference>
<evidence type="ECO:0000256" key="1">
    <source>
        <dbReference type="ARBA" id="ARBA00022553"/>
    </source>
</evidence>
<evidence type="ECO:0000256" key="4">
    <source>
        <dbReference type="ARBA" id="ARBA00023125"/>
    </source>
</evidence>
<dbReference type="GO" id="GO:0000156">
    <property type="term" value="F:phosphorelay response regulator activity"/>
    <property type="evidence" value="ECO:0007669"/>
    <property type="project" value="TreeGrafter"/>
</dbReference>
<dbReference type="GO" id="GO:0006355">
    <property type="term" value="P:regulation of DNA-templated transcription"/>
    <property type="evidence" value="ECO:0007669"/>
    <property type="project" value="TreeGrafter"/>
</dbReference>
<dbReference type="GO" id="GO:0005829">
    <property type="term" value="C:cytosol"/>
    <property type="evidence" value="ECO:0007669"/>
    <property type="project" value="TreeGrafter"/>
</dbReference>
<accession>A0A538STX3</accession>
<evidence type="ECO:0000256" key="3">
    <source>
        <dbReference type="ARBA" id="ARBA00023015"/>
    </source>
</evidence>
<keyword evidence="2" id="KW-0902">Two-component regulatory system</keyword>
<dbReference type="EMBL" id="VBOS01000243">
    <property type="protein sequence ID" value="TMQ54852.1"/>
    <property type="molecule type" value="Genomic_DNA"/>
</dbReference>
<gene>
    <name evidence="9" type="ORF">E6K72_07190</name>
</gene>
<evidence type="ECO:0000256" key="5">
    <source>
        <dbReference type="ARBA" id="ARBA00023163"/>
    </source>
</evidence>
<comment type="caution">
    <text evidence="9">The sequence shown here is derived from an EMBL/GenBank/DDBJ whole genome shotgun (WGS) entry which is preliminary data.</text>
</comment>
<keyword evidence="5" id="KW-0804">Transcription</keyword>
<keyword evidence="1 6" id="KW-0597">Phosphoprotein</keyword>
<dbReference type="GO" id="GO:0032993">
    <property type="term" value="C:protein-DNA complex"/>
    <property type="evidence" value="ECO:0007669"/>
    <property type="project" value="TreeGrafter"/>
</dbReference>
<sequence length="382" mass="41268">MMMGGKPLRPAERPPRILVVDDDRRVLELLDLALSAHGFQVLTALDGEEALRQALDERPDLVVLDVRLPRKGGLDVCEALRRDPEDGAVPIILVSASAETETRIQGFARGADDYLGKPFSPKELIARVKRLLARSAEARESRRRAVQLERELNRAQDELRRAHHETRREQRMRELAFELGRELHGSLDIDQVAARFLLAAQARIGSGMVALLAPDGITGSLAPLAVRGDGFDRVSGIAVARSGEMMSLLSGLARPVLRRDLERFPELAAEIPALVAAGVALVAPLRGRRGLEGLLLADERVDGAEFEPGQLELTGGLCEIAAGAIHNARLACEQMERALGLCGGPAKGRRAPTLRAEAAAIADRAVRASGLPPRQRGLLAHA</sequence>
<dbReference type="PANTHER" id="PTHR48111">
    <property type="entry name" value="REGULATOR OF RPOS"/>
    <property type="match status" value="1"/>
</dbReference>
<reference evidence="9 10" key="1">
    <citation type="journal article" date="2019" name="Nat. Microbiol.">
        <title>Mediterranean grassland soil C-N compound turnover is dependent on rainfall and depth, and is mediated by genomically divergent microorganisms.</title>
        <authorList>
            <person name="Diamond S."/>
            <person name="Andeer P.F."/>
            <person name="Li Z."/>
            <person name="Crits-Christoph A."/>
            <person name="Burstein D."/>
            <person name="Anantharaman K."/>
            <person name="Lane K.R."/>
            <person name="Thomas B.C."/>
            <person name="Pan C."/>
            <person name="Northen T.R."/>
            <person name="Banfield J.F."/>
        </authorList>
    </citation>
    <scope>NUCLEOTIDE SEQUENCE [LARGE SCALE GENOMIC DNA]</scope>
    <source>
        <strain evidence="9">WS_2</strain>
    </source>
</reference>
<dbReference type="Proteomes" id="UP000317716">
    <property type="component" value="Unassembled WGS sequence"/>
</dbReference>
<keyword evidence="4" id="KW-0238">DNA-binding</keyword>
<protein>
    <submittedName>
        <fullName evidence="9">Response regulator</fullName>
    </submittedName>
</protein>
<dbReference type="InterPro" id="IPR001789">
    <property type="entry name" value="Sig_transdc_resp-reg_receiver"/>
</dbReference>
<feature type="non-terminal residue" evidence="9">
    <location>
        <position position="382"/>
    </location>
</feature>
<evidence type="ECO:0000313" key="9">
    <source>
        <dbReference type="EMBL" id="TMQ54852.1"/>
    </source>
</evidence>
<name>A0A538STX3_UNCEI</name>
<dbReference type="InterPro" id="IPR039420">
    <property type="entry name" value="WalR-like"/>
</dbReference>
<dbReference type="PROSITE" id="PS50110">
    <property type="entry name" value="RESPONSE_REGULATORY"/>
    <property type="match status" value="1"/>
</dbReference>
<dbReference type="Gene3D" id="3.40.50.2300">
    <property type="match status" value="1"/>
</dbReference>
<proteinExistence type="predicted"/>
<keyword evidence="7" id="KW-0175">Coiled coil</keyword>
<dbReference type="PANTHER" id="PTHR48111:SF1">
    <property type="entry name" value="TWO-COMPONENT RESPONSE REGULATOR ORR33"/>
    <property type="match status" value="1"/>
</dbReference>
<feature type="modified residue" description="4-aspartylphosphate" evidence="6">
    <location>
        <position position="65"/>
    </location>
</feature>
<dbReference type="Gene3D" id="3.30.450.40">
    <property type="match status" value="1"/>
</dbReference>
<dbReference type="InterPro" id="IPR029016">
    <property type="entry name" value="GAF-like_dom_sf"/>
</dbReference>
<dbReference type="SUPFAM" id="SSF52172">
    <property type="entry name" value="CheY-like"/>
    <property type="match status" value="1"/>
</dbReference>
<evidence type="ECO:0000259" key="8">
    <source>
        <dbReference type="PROSITE" id="PS50110"/>
    </source>
</evidence>
<feature type="domain" description="Response regulatory" evidence="8">
    <location>
        <begin position="16"/>
        <end position="132"/>
    </location>
</feature>
<dbReference type="GO" id="GO:0000976">
    <property type="term" value="F:transcription cis-regulatory region binding"/>
    <property type="evidence" value="ECO:0007669"/>
    <property type="project" value="TreeGrafter"/>
</dbReference>
<dbReference type="SUPFAM" id="SSF55781">
    <property type="entry name" value="GAF domain-like"/>
    <property type="match status" value="1"/>
</dbReference>
<evidence type="ECO:0000256" key="6">
    <source>
        <dbReference type="PROSITE-ProRule" id="PRU00169"/>
    </source>
</evidence>
<evidence type="ECO:0000313" key="10">
    <source>
        <dbReference type="Proteomes" id="UP000317716"/>
    </source>
</evidence>
<evidence type="ECO:0000256" key="7">
    <source>
        <dbReference type="SAM" id="Coils"/>
    </source>
</evidence>
<dbReference type="Pfam" id="PF00072">
    <property type="entry name" value="Response_reg"/>
    <property type="match status" value="1"/>
</dbReference>
<evidence type="ECO:0000256" key="2">
    <source>
        <dbReference type="ARBA" id="ARBA00023012"/>
    </source>
</evidence>
<keyword evidence="3" id="KW-0805">Transcription regulation</keyword>
<organism evidence="9 10">
    <name type="scientific">Eiseniibacteriota bacterium</name>
    <dbReference type="NCBI Taxonomy" id="2212470"/>
    <lineage>
        <taxon>Bacteria</taxon>
        <taxon>Candidatus Eiseniibacteriota</taxon>
    </lineage>
</organism>
<feature type="coiled-coil region" evidence="7">
    <location>
        <begin position="138"/>
        <end position="172"/>
    </location>
</feature>